<dbReference type="RefSeq" id="WP_344790037.1">
    <property type="nucleotide sequence ID" value="NZ_BAABBV010000001.1"/>
</dbReference>
<name>A0ABP7ZEG6_9MICO</name>
<keyword evidence="6 11" id="KW-0067">ATP-binding</keyword>
<evidence type="ECO:0000256" key="6">
    <source>
        <dbReference type="ARBA" id="ARBA00022840"/>
    </source>
</evidence>
<dbReference type="Proteomes" id="UP001415169">
    <property type="component" value="Unassembled WGS sequence"/>
</dbReference>
<dbReference type="PIRSF" id="PIRSF001296">
    <property type="entry name" value="K_ATPase_KdpC"/>
    <property type="match status" value="1"/>
</dbReference>
<accession>A0ABP7ZEG6</accession>
<dbReference type="PANTHER" id="PTHR30042:SF2">
    <property type="entry name" value="POTASSIUM-TRANSPORTING ATPASE KDPC SUBUNIT"/>
    <property type="match status" value="1"/>
</dbReference>
<keyword evidence="8 11" id="KW-1133">Transmembrane helix</keyword>
<keyword evidence="5 11" id="KW-0547">Nucleotide-binding</keyword>
<reference evidence="12" key="1">
    <citation type="journal article" date="2014" name="Int. J. Syst. Evol. Microbiol.">
        <title>Complete genome of a new Firmicutes species belonging to the dominant human colonic microbiota ('Ruminococcus bicirculans') reveals two chromosomes and a selective capacity to utilize plant glucans.</title>
        <authorList>
            <consortium name="NISC Comparative Sequencing Program"/>
            <person name="Wegmann U."/>
            <person name="Louis P."/>
            <person name="Goesmann A."/>
            <person name="Henrissat B."/>
            <person name="Duncan S.H."/>
            <person name="Flint H.J."/>
        </authorList>
    </citation>
    <scope>NUCLEOTIDE SEQUENCE</scope>
    <source>
        <strain evidence="12">JCM 17590</strain>
    </source>
</reference>
<dbReference type="HAMAP" id="MF_00276">
    <property type="entry name" value="KdpC"/>
    <property type="match status" value="1"/>
</dbReference>
<feature type="transmembrane region" description="Helical" evidence="11">
    <location>
        <begin position="12"/>
        <end position="33"/>
    </location>
</feature>
<keyword evidence="7 11" id="KW-0630">Potassium</keyword>
<protein>
    <recommendedName>
        <fullName evidence="11">Potassium-transporting ATPase KdpC subunit</fullName>
    </recommendedName>
    <alternativeName>
        <fullName evidence="11">ATP phosphohydrolase [potassium-transporting] C chain</fullName>
    </alternativeName>
    <alternativeName>
        <fullName evidence="11">Potassium-binding and translocating subunit C</fullName>
    </alternativeName>
    <alternativeName>
        <fullName evidence="11">Potassium-translocating ATPase C chain</fullName>
    </alternativeName>
</protein>
<evidence type="ECO:0000256" key="3">
    <source>
        <dbReference type="ARBA" id="ARBA00022538"/>
    </source>
</evidence>
<evidence type="ECO:0000256" key="10">
    <source>
        <dbReference type="ARBA" id="ARBA00023136"/>
    </source>
</evidence>
<evidence type="ECO:0000256" key="1">
    <source>
        <dbReference type="ARBA" id="ARBA00022448"/>
    </source>
</evidence>
<keyword evidence="10 11" id="KW-0472">Membrane</keyword>
<keyword evidence="4 11" id="KW-0812">Transmembrane</keyword>
<evidence type="ECO:0000256" key="7">
    <source>
        <dbReference type="ARBA" id="ARBA00022958"/>
    </source>
</evidence>
<reference evidence="12" key="2">
    <citation type="submission" date="2023-12" db="EMBL/GenBank/DDBJ databases">
        <authorList>
            <person name="Sun Q."/>
            <person name="Inoue M."/>
        </authorList>
    </citation>
    <scope>NUCLEOTIDE SEQUENCE</scope>
    <source>
        <strain evidence="12">JCM 17590</strain>
    </source>
</reference>
<comment type="caution">
    <text evidence="12">The sequence shown here is derived from an EMBL/GenBank/DDBJ whole genome shotgun (WGS) entry which is preliminary data.</text>
</comment>
<organism evidence="12 13">
    <name type="scientific">Gryllotalpicola daejeonensis</name>
    <dbReference type="NCBI Taxonomy" id="993087"/>
    <lineage>
        <taxon>Bacteria</taxon>
        <taxon>Bacillati</taxon>
        <taxon>Actinomycetota</taxon>
        <taxon>Actinomycetes</taxon>
        <taxon>Micrococcales</taxon>
        <taxon>Microbacteriaceae</taxon>
        <taxon>Gryllotalpicola</taxon>
    </lineage>
</organism>
<dbReference type="NCBIfam" id="TIGR00681">
    <property type="entry name" value="kdpC"/>
    <property type="match status" value="1"/>
</dbReference>
<evidence type="ECO:0000256" key="8">
    <source>
        <dbReference type="ARBA" id="ARBA00022989"/>
    </source>
</evidence>
<comment type="subcellular location">
    <subcellularLocation>
        <location evidence="11">Cell membrane</location>
        <topology evidence="11">Single-pass membrane protein</topology>
    </subcellularLocation>
</comment>
<comment type="subunit">
    <text evidence="11">The system is composed of three essential subunits: KdpA, KdpB and KdpC.</text>
</comment>
<evidence type="ECO:0000256" key="9">
    <source>
        <dbReference type="ARBA" id="ARBA00023065"/>
    </source>
</evidence>
<comment type="function">
    <text evidence="11">Part of the high-affinity ATP-driven potassium transport (or Kdp) system, which catalyzes the hydrolysis of ATP coupled with the electrogenic transport of potassium into the cytoplasm. This subunit acts as a catalytic chaperone that increases the ATP-binding affinity of the ATP-hydrolyzing subunit KdpB by the formation of a transient KdpB/KdpC/ATP ternary complex.</text>
</comment>
<evidence type="ECO:0000256" key="4">
    <source>
        <dbReference type="ARBA" id="ARBA00022692"/>
    </source>
</evidence>
<keyword evidence="9 11" id="KW-0406">Ion transport</keyword>
<dbReference type="Pfam" id="PF02669">
    <property type="entry name" value="KdpC"/>
    <property type="match status" value="1"/>
</dbReference>
<keyword evidence="3 11" id="KW-0633">Potassium transport</keyword>
<evidence type="ECO:0000256" key="2">
    <source>
        <dbReference type="ARBA" id="ARBA00022475"/>
    </source>
</evidence>
<gene>
    <name evidence="11" type="primary">kdpC</name>
    <name evidence="12" type="ORF">GCM10022286_03700</name>
</gene>
<dbReference type="InterPro" id="IPR003820">
    <property type="entry name" value="KdpC"/>
</dbReference>
<evidence type="ECO:0000256" key="5">
    <source>
        <dbReference type="ARBA" id="ARBA00022741"/>
    </source>
</evidence>
<keyword evidence="2 11" id="KW-1003">Cell membrane</keyword>
<sequence length="218" mass="22970">MPSTTRATVRQYWVAIRAMVVLTVALGVAYPLVITGVGQLAFPAQSNGSKITGDAPGSGNPVVLGSALIGQSFTDGEGKPLTQWFQSRPSAATSDSAPNGYDANASLGSNWGPNNPDLVNAINDRRNIIERTYGVSADQIPVDALTASASGLDPDISIAYARLQIEKVASTRGLSEASVRKLVDRNTHGRDLGYLGQPYVNVVQLNLDLSKMDPDGDN</sequence>
<dbReference type="PANTHER" id="PTHR30042">
    <property type="entry name" value="POTASSIUM-TRANSPORTING ATPASE C CHAIN"/>
    <property type="match status" value="1"/>
</dbReference>
<comment type="similarity">
    <text evidence="11">Belongs to the KdpC family.</text>
</comment>
<evidence type="ECO:0000313" key="12">
    <source>
        <dbReference type="EMBL" id="GAA4155135.1"/>
    </source>
</evidence>
<dbReference type="EMBL" id="BAABBV010000001">
    <property type="protein sequence ID" value="GAA4155135.1"/>
    <property type="molecule type" value="Genomic_DNA"/>
</dbReference>
<keyword evidence="13" id="KW-1185">Reference proteome</keyword>
<dbReference type="NCBIfam" id="NF001454">
    <property type="entry name" value="PRK00315.1"/>
    <property type="match status" value="1"/>
</dbReference>
<proteinExistence type="inferred from homology"/>
<evidence type="ECO:0000313" key="13">
    <source>
        <dbReference type="Proteomes" id="UP001415169"/>
    </source>
</evidence>
<evidence type="ECO:0000256" key="11">
    <source>
        <dbReference type="HAMAP-Rule" id="MF_00276"/>
    </source>
</evidence>
<keyword evidence="1 11" id="KW-0813">Transport</keyword>